<proteinExistence type="predicted"/>
<evidence type="ECO:0000256" key="4">
    <source>
        <dbReference type="ARBA" id="ARBA00022741"/>
    </source>
</evidence>
<keyword evidence="6 7" id="KW-0067">ATP-binding</keyword>
<feature type="binding site" evidence="7">
    <location>
        <position position="319"/>
    </location>
    <ligand>
        <name>ATP</name>
        <dbReference type="ChEBI" id="CHEBI:30616"/>
    </ligand>
</feature>
<evidence type="ECO:0000256" key="7">
    <source>
        <dbReference type="PROSITE-ProRule" id="PRU10141"/>
    </source>
</evidence>
<dbReference type="InterPro" id="IPR011009">
    <property type="entry name" value="Kinase-like_dom_sf"/>
</dbReference>
<reference evidence="12" key="1">
    <citation type="submission" date="2019-06" db="EMBL/GenBank/DDBJ databases">
        <authorList>
            <person name="Zheng W."/>
        </authorList>
    </citation>
    <scope>NUCLEOTIDE SEQUENCE</scope>
    <source>
        <strain evidence="12">QDHG01</strain>
    </source>
</reference>
<keyword evidence="3" id="KW-0808">Transferase</keyword>
<evidence type="ECO:0000256" key="2">
    <source>
        <dbReference type="ARBA" id="ARBA00022553"/>
    </source>
</evidence>
<feature type="compositionally biased region" description="Polar residues" evidence="8">
    <location>
        <begin position="246"/>
        <end position="255"/>
    </location>
</feature>
<evidence type="ECO:0000259" key="11">
    <source>
        <dbReference type="PROSITE" id="PS51757"/>
    </source>
</evidence>
<keyword evidence="13" id="KW-1185">Reference proteome</keyword>
<dbReference type="Proteomes" id="UP000785679">
    <property type="component" value="Unassembled WGS sequence"/>
</dbReference>
<dbReference type="FunFam" id="3.30.200.20:FF:000103">
    <property type="entry name" value="Protein kinase C"/>
    <property type="match status" value="1"/>
</dbReference>
<dbReference type="InterPro" id="IPR017441">
    <property type="entry name" value="Protein_kinase_ATP_BS"/>
</dbReference>
<dbReference type="FunFam" id="1.10.510.10:FF:000008">
    <property type="entry name" value="Non-specific serine/threonine protein kinase"/>
    <property type="match status" value="1"/>
</dbReference>
<dbReference type="PROSITE" id="PS50011">
    <property type="entry name" value="PROTEIN_KINASE_DOM"/>
    <property type="match status" value="1"/>
</dbReference>
<dbReference type="SUPFAM" id="SSF56112">
    <property type="entry name" value="Protein kinase-like (PK-like)"/>
    <property type="match status" value="1"/>
</dbReference>
<dbReference type="GO" id="GO:0005524">
    <property type="term" value="F:ATP binding"/>
    <property type="evidence" value="ECO:0007669"/>
    <property type="project" value="UniProtKB-UniRule"/>
</dbReference>
<keyword evidence="4 7" id="KW-0547">Nucleotide-binding</keyword>
<dbReference type="AlphaFoldDB" id="A0A8J8SWN7"/>
<keyword evidence="1" id="KW-0723">Serine/threonine-protein kinase</keyword>
<evidence type="ECO:0000256" key="3">
    <source>
        <dbReference type="ARBA" id="ARBA00022679"/>
    </source>
</evidence>
<accession>A0A8J8SWN7</accession>
<dbReference type="PROSITE" id="PS00108">
    <property type="entry name" value="PROTEIN_KINASE_ST"/>
    <property type="match status" value="1"/>
</dbReference>
<dbReference type="GO" id="GO:0016459">
    <property type="term" value="C:myosin complex"/>
    <property type="evidence" value="ECO:0007669"/>
    <property type="project" value="InterPro"/>
</dbReference>
<dbReference type="SMART" id="SM00220">
    <property type="entry name" value="S_TKc"/>
    <property type="match status" value="1"/>
</dbReference>
<dbReference type="Pfam" id="PF06017">
    <property type="entry name" value="Myosin_TH1"/>
    <property type="match status" value="1"/>
</dbReference>
<feature type="region of interest" description="Disordered" evidence="8">
    <location>
        <begin position="215"/>
        <end position="255"/>
    </location>
</feature>
<feature type="compositionally biased region" description="Acidic residues" evidence="8">
    <location>
        <begin position="233"/>
        <end position="243"/>
    </location>
</feature>
<name>A0A8J8SWN7_HALGN</name>
<dbReference type="PROSITE" id="PS51757">
    <property type="entry name" value="TH1"/>
    <property type="match status" value="1"/>
</dbReference>
<feature type="domain" description="AGC-kinase C-terminal" evidence="10">
    <location>
        <begin position="549"/>
        <end position="609"/>
    </location>
</feature>
<dbReference type="CDD" id="cd05123">
    <property type="entry name" value="STKc_AGC"/>
    <property type="match status" value="1"/>
</dbReference>
<evidence type="ECO:0000256" key="5">
    <source>
        <dbReference type="ARBA" id="ARBA00022777"/>
    </source>
</evidence>
<dbReference type="Gene3D" id="3.30.200.20">
    <property type="entry name" value="Phosphorylase Kinase, domain 1"/>
    <property type="match status" value="1"/>
</dbReference>
<dbReference type="PANTHER" id="PTHR24351">
    <property type="entry name" value="RIBOSOMAL PROTEIN S6 KINASE"/>
    <property type="match status" value="1"/>
</dbReference>
<evidence type="ECO:0008006" key="14">
    <source>
        <dbReference type="Google" id="ProtNLM"/>
    </source>
</evidence>
<dbReference type="PROSITE" id="PS00107">
    <property type="entry name" value="PROTEIN_KINASE_ATP"/>
    <property type="match status" value="1"/>
</dbReference>
<feature type="compositionally biased region" description="Polar residues" evidence="8">
    <location>
        <begin position="215"/>
        <end position="230"/>
    </location>
</feature>
<evidence type="ECO:0000256" key="1">
    <source>
        <dbReference type="ARBA" id="ARBA00022527"/>
    </source>
</evidence>
<evidence type="ECO:0000256" key="6">
    <source>
        <dbReference type="ARBA" id="ARBA00022840"/>
    </source>
</evidence>
<feature type="domain" description="Protein kinase" evidence="9">
    <location>
        <begin position="286"/>
        <end position="548"/>
    </location>
</feature>
<evidence type="ECO:0000259" key="10">
    <source>
        <dbReference type="PROSITE" id="PS51285"/>
    </source>
</evidence>
<dbReference type="InterPro" id="IPR010926">
    <property type="entry name" value="Myosin_TH1"/>
</dbReference>
<dbReference type="InterPro" id="IPR008271">
    <property type="entry name" value="Ser/Thr_kinase_AS"/>
</dbReference>
<dbReference type="InterPro" id="IPR000961">
    <property type="entry name" value="AGC-kinase_C"/>
</dbReference>
<feature type="domain" description="TH1" evidence="11">
    <location>
        <begin position="3"/>
        <end position="197"/>
    </location>
</feature>
<keyword evidence="5" id="KW-0418">Kinase</keyword>
<evidence type="ECO:0000256" key="8">
    <source>
        <dbReference type="SAM" id="MobiDB-lite"/>
    </source>
</evidence>
<dbReference type="InterPro" id="IPR000719">
    <property type="entry name" value="Prot_kinase_dom"/>
</dbReference>
<dbReference type="Gene3D" id="1.10.510.10">
    <property type="entry name" value="Transferase(Phosphotransferase) domain 1"/>
    <property type="match status" value="1"/>
</dbReference>
<dbReference type="Pfam" id="PF00069">
    <property type="entry name" value="Pkinase"/>
    <property type="match status" value="1"/>
</dbReference>
<dbReference type="EMBL" id="RRYP01018897">
    <property type="protein sequence ID" value="TNV73430.1"/>
    <property type="molecule type" value="Genomic_DNA"/>
</dbReference>
<gene>
    <name evidence="12" type="ORF">FGO68_gene9068</name>
</gene>
<comment type="caution">
    <text evidence="12">The sequence shown here is derived from an EMBL/GenBank/DDBJ whole genome shotgun (WGS) entry which is preliminary data.</text>
</comment>
<keyword evidence="2" id="KW-0597">Phosphoprotein</keyword>
<dbReference type="InterPro" id="IPR045270">
    <property type="entry name" value="STKc_AGC"/>
</dbReference>
<organism evidence="12 13">
    <name type="scientific">Halteria grandinella</name>
    <dbReference type="NCBI Taxonomy" id="5974"/>
    <lineage>
        <taxon>Eukaryota</taxon>
        <taxon>Sar</taxon>
        <taxon>Alveolata</taxon>
        <taxon>Ciliophora</taxon>
        <taxon>Intramacronucleata</taxon>
        <taxon>Spirotrichea</taxon>
        <taxon>Stichotrichia</taxon>
        <taxon>Sporadotrichida</taxon>
        <taxon>Halteriidae</taxon>
        <taxon>Halteria</taxon>
    </lineage>
</organism>
<evidence type="ECO:0000313" key="13">
    <source>
        <dbReference type="Proteomes" id="UP000785679"/>
    </source>
</evidence>
<dbReference type="PROSITE" id="PS51285">
    <property type="entry name" value="AGC_KINASE_CTER"/>
    <property type="match status" value="1"/>
</dbReference>
<dbReference type="GO" id="GO:0003774">
    <property type="term" value="F:cytoskeletal motor activity"/>
    <property type="evidence" value="ECO:0007669"/>
    <property type="project" value="InterPro"/>
</dbReference>
<dbReference type="OrthoDB" id="283727at2759"/>
<protein>
    <recommendedName>
        <fullName evidence="14">Non-specific serine/threonine protein kinase</fullName>
    </recommendedName>
</protein>
<evidence type="ECO:0000259" key="9">
    <source>
        <dbReference type="PROSITE" id="PS50011"/>
    </source>
</evidence>
<evidence type="ECO:0000313" key="12">
    <source>
        <dbReference type="EMBL" id="TNV73430.1"/>
    </source>
</evidence>
<dbReference type="GO" id="GO:0004674">
    <property type="term" value="F:protein serine/threonine kinase activity"/>
    <property type="evidence" value="ECO:0007669"/>
    <property type="project" value="UniProtKB-KW"/>
</dbReference>
<sequence length="609" mass="70107">MVERKTGFGASVIIQGGTESLISCIPEDYIGFARNEKMWPLIEKHECLLFADKVKKFQSSGFKSKQDRILLITTEFVYNVKKDKVKRRIPLSLVGGVSKSQLGLKNEFTIHVPTQYDYRYQTDRRERCVDVLKRAFGEKFGRNLPVYGIEQQNLSQFTTDEKDKAKGISRLPPVSMRLRCQDLLPEDDAFKDVSAEPVTEEELANNLQQNVELRAQQNADRSTAGDSSTRLSDDEDDEDDEGDSGATFTVTPGQDISTRQTMRQGGTLLFTRKHDDMSGAARLQDFMILRMLGKGAFGKVYMVKQRQTGNLYAMKCIRKDVVIDQDFFESLKLEKDILYGVEHPFIVSMDYVFQNEFRIYFIMNFIKGGELYRHLSRVKRFNEEQARFMIAQIALALGHLHKRNILYRDLKPENVLFNDDGYLLLADFGLAKMTKGKKDQTNSFCGTPEYLSPEMIVGTGHDHTVDWWTVGILLFELLVGITPFFHRNNHRMQYLITECPVTFPDKARLGFEVSPVARDLIKRLLEKDKTKRLGAVDDVKEVLAHPFFNGLDVEKLMRKELVPTYKPEIKDDLKFFDQKLTQLEDIQESVIDKSRVKLIQQNQDIFKGL</sequence>